<evidence type="ECO:0008006" key="4">
    <source>
        <dbReference type="Google" id="ProtNLM"/>
    </source>
</evidence>
<dbReference type="EMBL" id="PFLF01000040">
    <property type="protein sequence ID" value="PIY69251.1"/>
    <property type="molecule type" value="Genomic_DNA"/>
</dbReference>
<evidence type="ECO:0000256" key="1">
    <source>
        <dbReference type="SAM" id="Phobius"/>
    </source>
</evidence>
<keyword evidence="1" id="KW-0472">Membrane</keyword>
<feature type="non-terminal residue" evidence="2">
    <location>
        <position position="79"/>
    </location>
</feature>
<name>A0A2M7QDG4_9BACT</name>
<dbReference type="Proteomes" id="UP000230108">
    <property type="component" value="Unassembled WGS sequence"/>
</dbReference>
<dbReference type="SUPFAM" id="SSF52833">
    <property type="entry name" value="Thioredoxin-like"/>
    <property type="match status" value="1"/>
</dbReference>
<dbReference type="InterPro" id="IPR036249">
    <property type="entry name" value="Thioredoxin-like_sf"/>
</dbReference>
<dbReference type="Gene3D" id="3.40.30.10">
    <property type="entry name" value="Glutaredoxin"/>
    <property type="match status" value="1"/>
</dbReference>
<comment type="caution">
    <text evidence="2">The sequence shown here is derived from an EMBL/GenBank/DDBJ whole genome shotgun (WGS) entry which is preliminary data.</text>
</comment>
<feature type="transmembrane region" description="Helical" evidence="1">
    <location>
        <begin position="6"/>
        <end position="27"/>
    </location>
</feature>
<organism evidence="2 3">
    <name type="scientific">Candidatus Roizmanbacteria bacterium CG_4_10_14_0_8_um_filter_39_9</name>
    <dbReference type="NCBI Taxonomy" id="1974829"/>
    <lineage>
        <taxon>Bacteria</taxon>
        <taxon>Candidatus Roizmaniibacteriota</taxon>
    </lineage>
</organism>
<dbReference type="AlphaFoldDB" id="A0A2M7QDG4"/>
<proteinExistence type="predicted"/>
<evidence type="ECO:0000313" key="2">
    <source>
        <dbReference type="EMBL" id="PIY69251.1"/>
    </source>
</evidence>
<gene>
    <name evidence="2" type="ORF">COY90_01610</name>
</gene>
<sequence>MNNKNVLYSIMAAVGLFGLLLGAYYLTNSPSKPIQEMITVRKDDHVKWSPSQKHILVEYSDLECPACKTFNDLLNSFEA</sequence>
<keyword evidence="1" id="KW-1133">Transmembrane helix</keyword>
<reference evidence="3" key="1">
    <citation type="submission" date="2017-09" db="EMBL/GenBank/DDBJ databases">
        <title>Depth-based differentiation of microbial function through sediment-hosted aquifers and enrichment of novel symbionts in the deep terrestrial subsurface.</title>
        <authorList>
            <person name="Probst A.J."/>
            <person name="Ladd B."/>
            <person name="Jarett J.K."/>
            <person name="Geller-Mcgrath D.E."/>
            <person name="Sieber C.M.K."/>
            <person name="Emerson J.B."/>
            <person name="Anantharaman K."/>
            <person name="Thomas B.C."/>
            <person name="Malmstrom R."/>
            <person name="Stieglmeier M."/>
            <person name="Klingl A."/>
            <person name="Woyke T."/>
            <person name="Ryan C.M."/>
            <person name="Banfield J.F."/>
        </authorList>
    </citation>
    <scope>NUCLEOTIDE SEQUENCE [LARGE SCALE GENOMIC DNA]</scope>
</reference>
<evidence type="ECO:0000313" key="3">
    <source>
        <dbReference type="Proteomes" id="UP000230108"/>
    </source>
</evidence>
<protein>
    <recommendedName>
        <fullName evidence="4">Thioredoxin-like fold domain-containing protein</fullName>
    </recommendedName>
</protein>
<accession>A0A2M7QDG4</accession>
<keyword evidence="1" id="KW-0812">Transmembrane</keyword>